<evidence type="ECO:0000256" key="16">
    <source>
        <dbReference type="ARBA" id="ARBA00022989"/>
    </source>
</evidence>
<dbReference type="SMART" id="SM00387">
    <property type="entry name" value="HATPase_c"/>
    <property type="match status" value="1"/>
</dbReference>
<evidence type="ECO:0000256" key="18">
    <source>
        <dbReference type="ARBA" id="ARBA00023012"/>
    </source>
</evidence>
<dbReference type="InterPro" id="IPR036890">
    <property type="entry name" value="HATPase_C_sf"/>
</dbReference>
<dbReference type="Pfam" id="PF02518">
    <property type="entry name" value="HATPase_c"/>
    <property type="match status" value="1"/>
</dbReference>
<feature type="transmembrane region" description="Helical" evidence="24">
    <location>
        <begin position="20"/>
        <end position="38"/>
    </location>
</feature>
<evidence type="ECO:0000256" key="15">
    <source>
        <dbReference type="ARBA" id="ARBA00022840"/>
    </source>
</evidence>
<organism evidence="27 28">
    <name type="scientific">Autumnicola lenta</name>
    <dbReference type="NCBI Taxonomy" id="3075593"/>
    <lineage>
        <taxon>Bacteria</taxon>
        <taxon>Pseudomonadati</taxon>
        <taxon>Bacteroidota</taxon>
        <taxon>Flavobacteriia</taxon>
        <taxon>Flavobacteriales</taxon>
        <taxon>Flavobacteriaceae</taxon>
        <taxon>Autumnicola</taxon>
    </lineage>
</organism>
<evidence type="ECO:0000256" key="11">
    <source>
        <dbReference type="ARBA" id="ARBA00022692"/>
    </source>
</evidence>
<comment type="function">
    <text evidence="21">Member of the two-component regulatory system NreB/NreC involved in the control of dissimilatory nitrate/nitrite reduction in response to oxygen. NreB functions as a direct oxygen sensor histidine kinase which is autophosphorylated, in the absence of oxygen, probably at the conserved histidine residue, and transfers its phosphate group probably to a conserved aspartate residue of NreC. NreB/NreC activates the expression of the nitrate (narGHJI) and nitrite (nir) reductase operons, as well as the putative nitrate transporter gene narT.</text>
</comment>
<dbReference type="Pfam" id="PF13426">
    <property type="entry name" value="PAS_9"/>
    <property type="match status" value="1"/>
</dbReference>
<dbReference type="PANTHER" id="PTHR24421">
    <property type="entry name" value="NITRATE/NITRITE SENSOR PROTEIN NARX-RELATED"/>
    <property type="match status" value="1"/>
</dbReference>
<name>A0ABU3CMG6_9FLAO</name>
<dbReference type="Gene3D" id="3.30.450.20">
    <property type="entry name" value="PAS domain"/>
    <property type="match status" value="1"/>
</dbReference>
<evidence type="ECO:0000256" key="8">
    <source>
        <dbReference type="ARBA" id="ARBA00022490"/>
    </source>
</evidence>
<keyword evidence="20 24" id="KW-0472">Membrane</keyword>
<evidence type="ECO:0000256" key="23">
    <source>
        <dbReference type="SAM" id="Coils"/>
    </source>
</evidence>
<dbReference type="Proteomes" id="UP001245285">
    <property type="component" value="Unassembled WGS sequence"/>
</dbReference>
<evidence type="ECO:0000256" key="12">
    <source>
        <dbReference type="ARBA" id="ARBA00022723"/>
    </source>
</evidence>
<dbReference type="EC" id="2.7.13.3" evidence="5"/>
<evidence type="ECO:0000256" key="2">
    <source>
        <dbReference type="ARBA" id="ARBA00001966"/>
    </source>
</evidence>
<feature type="domain" description="Histidine kinase" evidence="25">
    <location>
        <begin position="512"/>
        <end position="605"/>
    </location>
</feature>
<evidence type="ECO:0000256" key="4">
    <source>
        <dbReference type="ARBA" id="ARBA00004496"/>
    </source>
</evidence>
<sequence>MPGEGFSLDQKTFKKLSRLYILALSAIAFSVIVSQILIHRYLNDQENDSTVVNIAGRQRMLSQKLSKETLKLLVTDKQDGRINIKDSIEATLEIWQFSHRALREGNDSLELPGNNSAEITAMFRKVDPYFVQITNASEAIIRQLEENPQTSVEKMRDEIATVAKNEAGFLHVMDQIVNQFEEEAGEKVRRLQNLEWLLMAITLIILLSELLFIFLPAAKGVRGTIYKLLQAEKDAKKMAKDADELSRAKEKSVKELRVLNQAMNRTLLFARLDVDGNILEMGEKFSRLFKLRKYGEYNKFSDLLSAKEEERKHIEHLLEENFRKEWQGEVKATTEDGRTVWLEMALIPFSATADNWEILVIASDITTRKEAQIEIEDLRQKRFQEKINQQKLVSSKIIENQENEQNRIAKDIHDGIGQMLTGLNFNLESIDVKQTEKAAKKIENLKQLTGEIIKGVRTATFNLMPPELSDYGIVPALTKLTQELSRLTGKNIILYDKTGFNQRLDSLAEINIYRITQEAINNAIKYADSTHIIVSVSHSNTILSVTIDDNGKGFEKQETKSDRADSGGMGMTFMKERIKYIQGRLFVTSEVGKGTKITLNLPLSK</sequence>
<dbReference type="PRINTS" id="PR00344">
    <property type="entry name" value="BCTRLSENSOR"/>
</dbReference>
<keyword evidence="8" id="KW-0963">Cytoplasm</keyword>
<keyword evidence="23" id="KW-0175">Coiled coil</keyword>
<dbReference type="InterPro" id="IPR000014">
    <property type="entry name" value="PAS"/>
</dbReference>
<reference evidence="27 28" key="1">
    <citation type="submission" date="2023-09" db="EMBL/GenBank/DDBJ databases">
        <authorList>
            <person name="Rey-Velasco X."/>
        </authorList>
    </citation>
    <scope>NUCLEOTIDE SEQUENCE [LARGE SCALE GENOMIC DNA]</scope>
    <source>
        <strain evidence="27 28">F260</strain>
    </source>
</reference>
<gene>
    <name evidence="27" type="ORF">RM545_12650</name>
</gene>
<keyword evidence="14" id="KW-0418">Kinase</keyword>
<evidence type="ECO:0000256" key="21">
    <source>
        <dbReference type="ARBA" id="ARBA00024827"/>
    </source>
</evidence>
<evidence type="ECO:0000256" key="5">
    <source>
        <dbReference type="ARBA" id="ARBA00012438"/>
    </source>
</evidence>
<dbReference type="InterPro" id="IPR005467">
    <property type="entry name" value="His_kinase_dom"/>
</dbReference>
<dbReference type="InterPro" id="IPR000700">
    <property type="entry name" value="PAS-assoc_C"/>
</dbReference>
<evidence type="ECO:0000256" key="9">
    <source>
        <dbReference type="ARBA" id="ARBA00022553"/>
    </source>
</evidence>
<dbReference type="Gene3D" id="1.20.5.1930">
    <property type="match status" value="1"/>
</dbReference>
<evidence type="ECO:0000256" key="10">
    <source>
        <dbReference type="ARBA" id="ARBA00022679"/>
    </source>
</evidence>
<feature type="domain" description="PAC" evidence="26">
    <location>
        <begin position="326"/>
        <end position="377"/>
    </location>
</feature>
<dbReference type="PROSITE" id="PS50109">
    <property type="entry name" value="HIS_KIN"/>
    <property type="match status" value="1"/>
</dbReference>
<dbReference type="InterPro" id="IPR011712">
    <property type="entry name" value="Sig_transdc_His_kin_sub3_dim/P"/>
</dbReference>
<evidence type="ECO:0000256" key="24">
    <source>
        <dbReference type="SAM" id="Phobius"/>
    </source>
</evidence>
<feature type="coiled-coil region" evidence="23">
    <location>
        <begin position="361"/>
        <end position="388"/>
    </location>
</feature>
<dbReference type="SUPFAM" id="SSF55874">
    <property type="entry name" value="ATPase domain of HSP90 chaperone/DNA topoisomerase II/histidine kinase"/>
    <property type="match status" value="1"/>
</dbReference>
<dbReference type="PROSITE" id="PS50113">
    <property type="entry name" value="PAC"/>
    <property type="match status" value="1"/>
</dbReference>
<keyword evidence="28" id="KW-1185">Reference proteome</keyword>
<keyword evidence="13" id="KW-0547">Nucleotide-binding</keyword>
<dbReference type="Gene3D" id="3.30.565.10">
    <property type="entry name" value="Histidine kinase-like ATPase, C-terminal domain"/>
    <property type="match status" value="1"/>
</dbReference>
<evidence type="ECO:0000259" key="25">
    <source>
        <dbReference type="PROSITE" id="PS50109"/>
    </source>
</evidence>
<dbReference type="InterPro" id="IPR050482">
    <property type="entry name" value="Sensor_HK_TwoCompSys"/>
</dbReference>
<dbReference type="CDD" id="cd16917">
    <property type="entry name" value="HATPase_UhpB-NarQ-NarX-like"/>
    <property type="match status" value="1"/>
</dbReference>
<dbReference type="SUPFAM" id="SSF55785">
    <property type="entry name" value="PYP-like sensor domain (PAS domain)"/>
    <property type="match status" value="1"/>
</dbReference>
<dbReference type="Pfam" id="PF13675">
    <property type="entry name" value="PilJ"/>
    <property type="match status" value="1"/>
</dbReference>
<dbReference type="NCBIfam" id="TIGR00229">
    <property type="entry name" value="sensory_box"/>
    <property type="match status" value="1"/>
</dbReference>
<dbReference type="Pfam" id="PF07730">
    <property type="entry name" value="HisKA_3"/>
    <property type="match status" value="1"/>
</dbReference>
<feature type="transmembrane region" description="Helical" evidence="24">
    <location>
        <begin position="196"/>
        <end position="218"/>
    </location>
</feature>
<evidence type="ECO:0000256" key="20">
    <source>
        <dbReference type="ARBA" id="ARBA00023136"/>
    </source>
</evidence>
<evidence type="ECO:0000256" key="22">
    <source>
        <dbReference type="ARBA" id="ARBA00030800"/>
    </source>
</evidence>
<keyword evidence="18" id="KW-0902">Two-component regulatory system</keyword>
<dbReference type="InterPro" id="IPR003594">
    <property type="entry name" value="HATPase_dom"/>
</dbReference>
<keyword evidence="17" id="KW-0408">Iron</keyword>
<keyword evidence="19" id="KW-0411">Iron-sulfur</keyword>
<evidence type="ECO:0000259" key="26">
    <source>
        <dbReference type="PROSITE" id="PS50113"/>
    </source>
</evidence>
<evidence type="ECO:0000256" key="3">
    <source>
        <dbReference type="ARBA" id="ARBA00004141"/>
    </source>
</evidence>
<accession>A0ABU3CMG6</accession>
<keyword evidence="9" id="KW-0597">Phosphoprotein</keyword>
<evidence type="ECO:0000313" key="28">
    <source>
        <dbReference type="Proteomes" id="UP001245285"/>
    </source>
</evidence>
<comment type="subcellular location">
    <subcellularLocation>
        <location evidence="4">Cytoplasm</location>
    </subcellularLocation>
    <subcellularLocation>
        <location evidence="3">Membrane</location>
        <topology evidence="3">Multi-pass membrane protein</topology>
    </subcellularLocation>
</comment>
<evidence type="ECO:0000256" key="19">
    <source>
        <dbReference type="ARBA" id="ARBA00023014"/>
    </source>
</evidence>
<evidence type="ECO:0000256" key="6">
    <source>
        <dbReference type="ARBA" id="ARBA00017322"/>
    </source>
</evidence>
<keyword evidence="10" id="KW-0808">Transferase</keyword>
<evidence type="ECO:0000256" key="7">
    <source>
        <dbReference type="ARBA" id="ARBA00022485"/>
    </source>
</evidence>
<keyword evidence="12" id="KW-0479">Metal-binding</keyword>
<proteinExistence type="predicted"/>
<comment type="catalytic activity">
    <reaction evidence="1">
        <text>ATP + protein L-histidine = ADP + protein N-phospho-L-histidine.</text>
        <dbReference type="EC" id="2.7.13.3"/>
    </reaction>
</comment>
<dbReference type="InterPro" id="IPR004358">
    <property type="entry name" value="Sig_transdc_His_kin-like_C"/>
</dbReference>
<keyword evidence="15" id="KW-0067">ATP-binding</keyword>
<evidence type="ECO:0000256" key="14">
    <source>
        <dbReference type="ARBA" id="ARBA00022777"/>
    </source>
</evidence>
<protein>
    <recommendedName>
        <fullName evidence="6">Oxygen sensor histidine kinase NreB</fullName>
        <ecNumber evidence="5">2.7.13.3</ecNumber>
    </recommendedName>
    <alternativeName>
        <fullName evidence="22">Nitrogen regulation protein B</fullName>
    </alternativeName>
</protein>
<keyword evidence="7" id="KW-0004">4Fe-4S</keyword>
<comment type="cofactor">
    <cofactor evidence="2">
        <name>[4Fe-4S] cluster</name>
        <dbReference type="ChEBI" id="CHEBI:49883"/>
    </cofactor>
</comment>
<dbReference type="EMBL" id="JAVRHO010000018">
    <property type="protein sequence ID" value="MDT0647541.1"/>
    <property type="molecule type" value="Genomic_DNA"/>
</dbReference>
<dbReference type="RefSeq" id="WP_311495646.1">
    <property type="nucleotide sequence ID" value="NZ_JAVRHO010000018.1"/>
</dbReference>
<evidence type="ECO:0000256" key="17">
    <source>
        <dbReference type="ARBA" id="ARBA00023004"/>
    </source>
</evidence>
<evidence type="ECO:0000256" key="13">
    <source>
        <dbReference type="ARBA" id="ARBA00022741"/>
    </source>
</evidence>
<dbReference type="InterPro" id="IPR029095">
    <property type="entry name" value="NarX-like_N"/>
</dbReference>
<keyword evidence="16 24" id="KW-1133">Transmembrane helix</keyword>
<comment type="caution">
    <text evidence="27">The sequence shown here is derived from an EMBL/GenBank/DDBJ whole genome shotgun (WGS) entry which is preliminary data.</text>
</comment>
<keyword evidence="11 24" id="KW-0812">Transmembrane</keyword>
<feature type="coiled-coil region" evidence="23">
    <location>
        <begin position="228"/>
        <end position="262"/>
    </location>
</feature>
<evidence type="ECO:0000313" key="27">
    <source>
        <dbReference type="EMBL" id="MDT0647541.1"/>
    </source>
</evidence>
<dbReference type="InterPro" id="IPR035965">
    <property type="entry name" value="PAS-like_dom_sf"/>
</dbReference>
<evidence type="ECO:0000256" key="1">
    <source>
        <dbReference type="ARBA" id="ARBA00000085"/>
    </source>
</evidence>
<dbReference type="PANTHER" id="PTHR24421:SF10">
    <property type="entry name" value="NITRATE_NITRITE SENSOR PROTEIN NARQ"/>
    <property type="match status" value="1"/>
</dbReference>